<evidence type="ECO:0000313" key="3">
    <source>
        <dbReference type="EMBL" id="TCZ53655.1"/>
    </source>
</evidence>
<dbReference type="GO" id="GO:0016877">
    <property type="term" value="F:ligase activity, forming carbon-sulfur bonds"/>
    <property type="evidence" value="ECO:0007669"/>
    <property type="project" value="UniProtKB-ARBA"/>
</dbReference>
<dbReference type="PANTHER" id="PTHR43767:SF7">
    <property type="entry name" value="MEDIUM_LONG-CHAIN-FATTY-ACID--COA LIGASE FADD8"/>
    <property type="match status" value="1"/>
</dbReference>
<reference evidence="3 4" key="1">
    <citation type="submission" date="2019-03" db="EMBL/GenBank/DDBJ databases">
        <title>Paracraurococcus aquatilis NE82 genome sequence.</title>
        <authorList>
            <person name="Zhao Y."/>
            <person name="Du Z."/>
        </authorList>
    </citation>
    <scope>NUCLEOTIDE SEQUENCE [LARGE SCALE GENOMIC DNA]</scope>
    <source>
        <strain evidence="3 4">NE82</strain>
    </source>
</reference>
<dbReference type="InterPro" id="IPR000873">
    <property type="entry name" value="AMP-dep_synth/lig_dom"/>
</dbReference>
<dbReference type="PANTHER" id="PTHR43767">
    <property type="entry name" value="LONG-CHAIN-FATTY-ACID--COA LIGASE"/>
    <property type="match status" value="1"/>
</dbReference>
<dbReference type="NCBIfam" id="NF005676">
    <property type="entry name" value="PRK07470.1"/>
    <property type="match status" value="1"/>
</dbReference>
<gene>
    <name evidence="3" type="ORF">EXY23_24300</name>
</gene>
<comment type="caution">
    <text evidence="3">The sequence shown here is derived from an EMBL/GenBank/DDBJ whole genome shotgun (WGS) entry which is preliminary data.</text>
</comment>
<dbReference type="Gene3D" id="3.30.300.30">
    <property type="match status" value="1"/>
</dbReference>
<evidence type="ECO:0000259" key="1">
    <source>
        <dbReference type="Pfam" id="PF00501"/>
    </source>
</evidence>
<dbReference type="InterPro" id="IPR045851">
    <property type="entry name" value="AMP-bd_C_sf"/>
</dbReference>
<organism evidence="3 4">
    <name type="scientific">Roseicella aquatilis</name>
    <dbReference type="NCBI Taxonomy" id="2527868"/>
    <lineage>
        <taxon>Bacteria</taxon>
        <taxon>Pseudomonadati</taxon>
        <taxon>Pseudomonadota</taxon>
        <taxon>Alphaproteobacteria</taxon>
        <taxon>Acetobacterales</taxon>
        <taxon>Roseomonadaceae</taxon>
        <taxon>Roseicella</taxon>
    </lineage>
</organism>
<dbReference type="OrthoDB" id="9803968at2"/>
<evidence type="ECO:0000259" key="2">
    <source>
        <dbReference type="Pfam" id="PF13193"/>
    </source>
</evidence>
<dbReference type="InterPro" id="IPR050237">
    <property type="entry name" value="ATP-dep_AMP-bd_enzyme"/>
</dbReference>
<accession>A0A4R4D4W7</accession>
<dbReference type="SUPFAM" id="SSF56801">
    <property type="entry name" value="Acetyl-CoA synthetase-like"/>
    <property type="match status" value="1"/>
</dbReference>
<name>A0A4R4D4W7_9PROT</name>
<keyword evidence="4" id="KW-1185">Reference proteome</keyword>
<sequence length="524" mass="57402">MGPATAMNLGRLLTQTARRLPDAVALAWGERRWSFAELDARVDRLCAALRARGIGQGDRILTHARNGNAMFEMMWAAFKIGAVWVPTNVRLTPAEVGYLAETSRARALLRDRGFAAHADAVRDAGHCELVLAIDDAREGEEEYEAVLAGAAPPPPDHEADVVYDDPLWFFFTSGTTGRPKAAVLTHGQLAFVVTNHLADLFPGVTERDASLVLAPLSHGAGIHQLSQVARGARTVLLPSERFDVEEAWRLVEEHRVSNMFTVPTILNALVEHPAVDRYDHSSLRHVIYAGAPMYRADQKRALEKLGPCLVQYFGLGEVTGNITVLRPDQHSLEDDARFPIGSCGSARTGMDIAILDEAGRRLPPGETGEICVRGPAVFAGYFENPEANEKAFRGGWFHTGDLGHLDARGFLYITGRASDMYISGGSNVYPREVEEAILTHPAVLECAVVGMPHPRWGESGMAAVVPRAGMAVTEAEVLAHLQDRLSRYKQPLRVVVWDALPKSGYGKIPKRMVQDRLREEGITF</sequence>
<dbReference type="EMBL" id="SKBM01000037">
    <property type="protein sequence ID" value="TCZ53655.1"/>
    <property type="molecule type" value="Genomic_DNA"/>
</dbReference>
<evidence type="ECO:0000313" key="4">
    <source>
        <dbReference type="Proteomes" id="UP000295023"/>
    </source>
</evidence>
<dbReference type="CDD" id="cd17631">
    <property type="entry name" value="FACL_FadD13-like"/>
    <property type="match status" value="1"/>
</dbReference>
<dbReference type="Gene3D" id="3.40.50.12780">
    <property type="entry name" value="N-terminal domain of ligase-like"/>
    <property type="match status" value="1"/>
</dbReference>
<dbReference type="RefSeq" id="WP_132296125.1">
    <property type="nucleotide sequence ID" value="NZ_SKBM01000037.1"/>
</dbReference>
<feature type="domain" description="AMP-dependent synthetase/ligase" evidence="1">
    <location>
        <begin position="14"/>
        <end position="382"/>
    </location>
</feature>
<dbReference type="Proteomes" id="UP000295023">
    <property type="component" value="Unassembled WGS sequence"/>
</dbReference>
<dbReference type="InterPro" id="IPR042099">
    <property type="entry name" value="ANL_N_sf"/>
</dbReference>
<feature type="domain" description="AMP-binding enzyme C-terminal" evidence="2">
    <location>
        <begin position="432"/>
        <end position="507"/>
    </location>
</feature>
<dbReference type="InterPro" id="IPR020845">
    <property type="entry name" value="AMP-binding_CS"/>
</dbReference>
<dbReference type="Pfam" id="PF00501">
    <property type="entry name" value="AMP-binding"/>
    <property type="match status" value="1"/>
</dbReference>
<dbReference type="AlphaFoldDB" id="A0A4R4D4W7"/>
<dbReference type="PROSITE" id="PS00455">
    <property type="entry name" value="AMP_BINDING"/>
    <property type="match status" value="1"/>
</dbReference>
<protein>
    <submittedName>
        <fullName evidence="3">Acyl-CoA synthetase</fullName>
    </submittedName>
</protein>
<proteinExistence type="predicted"/>
<dbReference type="Pfam" id="PF13193">
    <property type="entry name" value="AMP-binding_C"/>
    <property type="match status" value="1"/>
</dbReference>
<dbReference type="InterPro" id="IPR025110">
    <property type="entry name" value="AMP-bd_C"/>
</dbReference>